<name>A0A7K1J3N1_9BIFI</name>
<evidence type="ECO:0000256" key="1">
    <source>
        <dbReference type="SAM" id="MobiDB-lite"/>
    </source>
</evidence>
<keyword evidence="4" id="KW-0808">Transferase</keyword>
<feature type="compositionally biased region" description="Basic and acidic residues" evidence="1">
    <location>
        <begin position="267"/>
        <end position="291"/>
    </location>
</feature>
<keyword evidence="2" id="KW-1133">Transmembrane helix</keyword>
<dbReference type="EMBL" id="WNLP01000002">
    <property type="protein sequence ID" value="MUH59258.1"/>
    <property type="molecule type" value="Genomic_DNA"/>
</dbReference>
<feature type="domain" description="Zinc-ribbon" evidence="3">
    <location>
        <begin position="3"/>
        <end position="25"/>
    </location>
</feature>
<feature type="compositionally biased region" description="Low complexity" evidence="1">
    <location>
        <begin position="321"/>
        <end position="332"/>
    </location>
</feature>
<evidence type="ECO:0000313" key="5">
    <source>
        <dbReference type="Proteomes" id="UP000487882"/>
    </source>
</evidence>
<gene>
    <name evidence="4" type="ORF">GSD1FS_0575</name>
</gene>
<keyword evidence="5" id="KW-1185">Reference proteome</keyword>
<feature type="compositionally biased region" description="Polar residues" evidence="1">
    <location>
        <begin position="69"/>
        <end position="81"/>
    </location>
</feature>
<feature type="region of interest" description="Disordered" evidence="1">
    <location>
        <begin position="32"/>
        <end position="52"/>
    </location>
</feature>
<protein>
    <submittedName>
        <fullName evidence="4">Serine-threonine protein kinase</fullName>
    </submittedName>
</protein>
<organism evidence="4 5">
    <name type="scientific">Bifidobacterium canis</name>
    <dbReference type="NCBI Taxonomy" id="2610880"/>
    <lineage>
        <taxon>Bacteria</taxon>
        <taxon>Bacillati</taxon>
        <taxon>Actinomycetota</taxon>
        <taxon>Actinomycetes</taxon>
        <taxon>Bifidobacteriales</taxon>
        <taxon>Bifidobacteriaceae</taxon>
        <taxon>Bifidobacterium</taxon>
    </lineage>
</organism>
<feature type="compositionally biased region" description="Low complexity" evidence="1">
    <location>
        <begin position="292"/>
        <end position="311"/>
    </location>
</feature>
<feature type="compositionally biased region" description="Low complexity" evidence="1">
    <location>
        <begin position="37"/>
        <end position="51"/>
    </location>
</feature>
<proteinExistence type="predicted"/>
<dbReference type="GO" id="GO:0016301">
    <property type="term" value="F:kinase activity"/>
    <property type="evidence" value="ECO:0007669"/>
    <property type="project" value="UniProtKB-KW"/>
</dbReference>
<evidence type="ECO:0000259" key="3">
    <source>
        <dbReference type="Pfam" id="PF13240"/>
    </source>
</evidence>
<feature type="region of interest" description="Disordered" evidence="1">
    <location>
        <begin position="69"/>
        <end position="124"/>
    </location>
</feature>
<keyword evidence="4" id="KW-0418">Kinase</keyword>
<evidence type="ECO:0000256" key="2">
    <source>
        <dbReference type="SAM" id="Phobius"/>
    </source>
</evidence>
<dbReference type="InterPro" id="IPR026870">
    <property type="entry name" value="Zinc_ribbon_dom"/>
</dbReference>
<keyword evidence="2" id="KW-0812">Transmembrane</keyword>
<keyword evidence="2" id="KW-0472">Membrane</keyword>
<dbReference type="Pfam" id="PF13240">
    <property type="entry name" value="Zn_Ribbon_1"/>
    <property type="match status" value="1"/>
</dbReference>
<comment type="caution">
    <text evidence="4">The sequence shown here is derived from an EMBL/GenBank/DDBJ whole genome shotgun (WGS) entry which is preliminary data.</text>
</comment>
<dbReference type="Proteomes" id="UP000487882">
    <property type="component" value="Unassembled WGS sequence"/>
</dbReference>
<dbReference type="AlphaFoldDB" id="A0A7K1J3N1"/>
<reference evidence="4 5" key="1">
    <citation type="submission" date="2019-09" db="EMBL/GenBank/DDBJ databases">
        <title>Bifidobacterium canis sp. nov., isolated from the digestive tract of German Shepherd dog puppy.</title>
        <authorList>
            <person name="Bunesova V."/>
        </authorList>
    </citation>
    <scope>NUCLEOTIDE SEQUENCE [LARGE SCALE GENOMIC DNA]</scope>
    <source>
        <strain evidence="4 5">GSD1FS</strain>
    </source>
</reference>
<feature type="transmembrane region" description="Helical" evidence="2">
    <location>
        <begin position="129"/>
        <end position="151"/>
    </location>
</feature>
<feature type="compositionally biased region" description="Gly residues" evidence="1">
    <location>
        <begin position="104"/>
        <end position="114"/>
    </location>
</feature>
<feature type="region of interest" description="Disordered" evidence="1">
    <location>
        <begin position="260"/>
        <end position="332"/>
    </location>
</feature>
<sequence length="465" mass="48886">MRYCMNCGQPLPEGATVCGNCGYPVQGTPEDTVTMPSESHAANSSVQSSSANPLIYSETPTAVIHMPSLDNSAQNSTQPAGQPSPVLPPQNTVFPSAPLPPAGNSGGIGSGAPDGGTQQSANKPSRKRVWIIVTAIVVVLALIGGGVFWYVSSRRKSEVAAAQSACQQAVDALNTQTEENAAKVEEAATLAKTSNSEVTDASTVKQLKSALDKYQKITGDKSGLSCPASASAEALRQVTSRAQSWRESQASDFKSLETAMNAVQSSKEQKAKKTAEEEAAKKKAEQQKAEQESAQASESAGTESQQQSTQGQTGGQTDGNSSAGQSAGSSATQTYANSRYGFTVTVPGDFAAQPESDNGDGKEFVNSSLNMTITAAAMHTTLTPQQYFDQTYRDRYNVSYSLVDGDVVVASWKDGSTIHYVRNILREGVVYSVSFEYPESNKPQCDPILEAVAPTLTPPAHATGL</sequence>
<evidence type="ECO:0000313" key="4">
    <source>
        <dbReference type="EMBL" id="MUH59258.1"/>
    </source>
</evidence>
<accession>A0A7K1J3N1</accession>